<evidence type="ECO:0000313" key="2">
    <source>
        <dbReference type="Proteomes" id="UP000188820"/>
    </source>
</evidence>
<keyword evidence="2" id="KW-1185">Reference proteome</keyword>
<reference evidence="1 2" key="1">
    <citation type="submission" date="2016-10" db="EMBL/GenBank/DDBJ databases">
        <title>Rodentibacter gen. nov. and new species.</title>
        <authorList>
            <person name="Christensen H."/>
        </authorList>
    </citation>
    <scope>NUCLEOTIDE SEQUENCE [LARGE SCALE GENOMIC DNA]</scope>
    <source>
        <strain evidence="1 2">1998236014</strain>
    </source>
</reference>
<dbReference type="RefSeq" id="WP_077462745.1">
    <property type="nucleotide sequence ID" value="NZ_MLAA01000009.1"/>
</dbReference>
<comment type="caution">
    <text evidence="1">The sequence shown here is derived from an EMBL/GenBank/DDBJ whole genome shotgun (WGS) entry which is preliminary data.</text>
</comment>
<protein>
    <submittedName>
        <fullName evidence="1">Uncharacterized protein</fullName>
    </submittedName>
</protein>
<sequence>MHKLLLMVTHAFMLEKGTLPHCYFDESGGMVGGGVSSDWKINNLKGDFSDTEFEIKYYDNYFCLIAHTENIFINGSTQPLSLGGIIKLNDSDLISLFSYNIRVKISTNKAEVVTLQDELFHLVNKLTENNIFNSSNNQPINFQKPMGIHANGNLLTQEQKELTLDPLSALKIDPHNGEQFADIVTTSSTDLDYKFFNPHINVGLEYYEPMKSDVSSSNDKMLKNPCTNIEQNRVLSQDNLSSSDRVDILREEVVLDPLFFIK</sequence>
<name>A0ABX3KZS1_9PAST</name>
<accession>A0ABX3KZS1</accession>
<gene>
    <name evidence="1" type="ORF">BKG89_03180</name>
</gene>
<evidence type="ECO:0000313" key="1">
    <source>
        <dbReference type="EMBL" id="OOF70624.1"/>
    </source>
</evidence>
<dbReference type="EMBL" id="MLAA01000009">
    <property type="protein sequence ID" value="OOF70624.1"/>
    <property type="molecule type" value="Genomic_DNA"/>
</dbReference>
<dbReference type="Proteomes" id="UP000188820">
    <property type="component" value="Unassembled WGS sequence"/>
</dbReference>
<proteinExistence type="predicted"/>
<organism evidence="1 2">
    <name type="scientific">Rodentibacter caecimuris</name>
    <dbReference type="NCBI Taxonomy" id="1796644"/>
    <lineage>
        <taxon>Bacteria</taxon>
        <taxon>Pseudomonadati</taxon>
        <taxon>Pseudomonadota</taxon>
        <taxon>Gammaproteobacteria</taxon>
        <taxon>Pasteurellales</taxon>
        <taxon>Pasteurellaceae</taxon>
        <taxon>Rodentibacter</taxon>
    </lineage>
</organism>